<dbReference type="EMBL" id="QRMI01000012">
    <property type="protein sequence ID" value="RHJ62067.1"/>
    <property type="molecule type" value="Genomic_DNA"/>
</dbReference>
<dbReference type="RefSeq" id="WP_005609604.1">
    <property type="nucleotide sequence ID" value="NZ_CABKOA010000036.1"/>
</dbReference>
<dbReference type="Proteomes" id="UP000260793">
    <property type="component" value="Unassembled WGS sequence"/>
</dbReference>
<dbReference type="EMBL" id="QSQN01000008">
    <property type="protein sequence ID" value="RGK41457.1"/>
    <property type="molecule type" value="Genomic_DNA"/>
</dbReference>
<dbReference type="GeneID" id="77333765"/>
<dbReference type="AlphaFoldDB" id="A0A3E4LVL9"/>
<evidence type="ECO:0000313" key="3">
    <source>
        <dbReference type="EMBL" id="RHJ62067.1"/>
    </source>
</evidence>
<evidence type="ECO:0000313" key="1">
    <source>
        <dbReference type="EMBL" id="RGK41457.1"/>
    </source>
</evidence>
<comment type="caution">
    <text evidence="1">The sequence shown here is derived from an EMBL/GenBank/DDBJ whole genome shotgun (WGS) entry which is preliminary data.</text>
</comment>
<sequence length="136" mass="16712">MEYEKVELLGLKDTLEHLLDFIWKMETSPPYFYGIFDRMKNNIELFLCVQAEDVEYLLEILDRDWKEANRKLIGIQYYDVRENNPSVDLEECFYLSGMIAEMSRFFERNERKRREKALYQRWREEREDEENAIIFG</sequence>
<dbReference type="EMBL" id="QRHG01000003">
    <property type="protein sequence ID" value="RHF62923.1"/>
    <property type="molecule type" value="Genomic_DNA"/>
</dbReference>
<proteinExistence type="predicted"/>
<evidence type="ECO:0000313" key="2">
    <source>
        <dbReference type="EMBL" id="RHF62923.1"/>
    </source>
</evidence>
<evidence type="ECO:0000313" key="6">
    <source>
        <dbReference type="Proteomes" id="UP000285832"/>
    </source>
</evidence>
<protein>
    <submittedName>
        <fullName evidence="1">Uncharacterized protein</fullName>
    </submittedName>
</protein>
<gene>
    <name evidence="3" type="ORF">DW116_06005</name>
    <name evidence="2" type="ORF">DW672_01910</name>
    <name evidence="1" type="ORF">DXD17_04140</name>
</gene>
<dbReference type="Proteomes" id="UP000285832">
    <property type="component" value="Unassembled WGS sequence"/>
</dbReference>
<evidence type="ECO:0000313" key="5">
    <source>
        <dbReference type="Proteomes" id="UP000284902"/>
    </source>
</evidence>
<reference evidence="4 5" key="1">
    <citation type="submission" date="2018-08" db="EMBL/GenBank/DDBJ databases">
        <title>A genome reference for cultivated species of the human gut microbiota.</title>
        <authorList>
            <person name="Zou Y."/>
            <person name="Xue W."/>
            <person name="Luo G."/>
        </authorList>
    </citation>
    <scope>NUCLEOTIDE SEQUENCE [LARGE SCALE GENOMIC DNA]</scope>
    <source>
        <strain evidence="3 6">AM09-9</strain>
        <strain evidence="2 5">AM25-1LB</strain>
        <strain evidence="1 4">TF11-7</strain>
    </source>
</reference>
<dbReference type="Proteomes" id="UP000284902">
    <property type="component" value="Unassembled WGS sequence"/>
</dbReference>
<evidence type="ECO:0000313" key="4">
    <source>
        <dbReference type="Proteomes" id="UP000260793"/>
    </source>
</evidence>
<name>A0A3E4LVL9_9FIRM</name>
<accession>A0A3E4LVL9</accession>
<organism evidence="1 4">
    <name type="scientific">[Ruminococcus] lactaris</name>
    <dbReference type="NCBI Taxonomy" id="46228"/>
    <lineage>
        <taxon>Bacteria</taxon>
        <taxon>Bacillati</taxon>
        <taxon>Bacillota</taxon>
        <taxon>Clostridia</taxon>
        <taxon>Lachnospirales</taxon>
        <taxon>Lachnospiraceae</taxon>
        <taxon>Mediterraneibacter</taxon>
    </lineage>
</organism>